<evidence type="ECO:0000313" key="2">
    <source>
        <dbReference type="Proteomes" id="UP000016648"/>
    </source>
</evidence>
<reference evidence="1 2" key="1">
    <citation type="submission" date="2013-08" db="EMBL/GenBank/DDBJ databases">
        <authorList>
            <person name="Durkin A.S."/>
            <person name="Haft D.R."/>
            <person name="McCorrison J."/>
            <person name="Torralba M."/>
            <person name="Gillis M."/>
            <person name="Haft D.H."/>
            <person name="Methe B."/>
            <person name="Sutton G."/>
            <person name="Nelson K.E."/>
        </authorList>
    </citation>
    <scope>NUCLEOTIDE SEQUENCE [LARGE SCALE GENOMIC DNA]</scope>
    <source>
        <strain evidence="1 2">F0067</strain>
    </source>
</reference>
<dbReference type="Gene3D" id="3.40.50.2000">
    <property type="entry name" value="Glycogen Phosphorylase B"/>
    <property type="match status" value="2"/>
</dbReference>
<protein>
    <recommendedName>
        <fullName evidence="3">Glycosyltransferases group 1</fullName>
    </recommendedName>
</protein>
<dbReference type="EMBL" id="AWEY01000019">
    <property type="protein sequence ID" value="ERK39472.1"/>
    <property type="molecule type" value="Genomic_DNA"/>
</dbReference>
<organism evidence="1 2">
    <name type="scientific">Segatella baroniae F0067</name>
    <dbReference type="NCBI Taxonomy" id="1115809"/>
    <lineage>
        <taxon>Bacteria</taxon>
        <taxon>Pseudomonadati</taxon>
        <taxon>Bacteroidota</taxon>
        <taxon>Bacteroidia</taxon>
        <taxon>Bacteroidales</taxon>
        <taxon>Prevotellaceae</taxon>
        <taxon>Segatella</taxon>
    </lineage>
</organism>
<evidence type="ECO:0000313" key="1">
    <source>
        <dbReference type="EMBL" id="ERK39472.1"/>
    </source>
</evidence>
<comment type="caution">
    <text evidence="1">The sequence shown here is derived from an EMBL/GenBank/DDBJ whole genome shotgun (WGS) entry which is preliminary data.</text>
</comment>
<name>U2QL03_9BACT</name>
<keyword evidence="2" id="KW-1185">Reference proteome</keyword>
<dbReference type="PATRIC" id="fig|1115809.3.peg.1176"/>
<accession>U2QL03</accession>
<proteinExistence type="predicted"/>
<dbReference type="Proteomes" id="UP000016648">
    <property type="component" value="Unassembled WGS sequence"/>
</dbReference>
<evidence type="ECO:0008006" key="3">
    <source>
        <dbReference type="Google" id="ProtNLM"/>
    </source>
</evidence>
<dbReference type="AlphaFoldDB" id="U2QL03"/>
<dbReference type="SUPFAM" id="SSF53756">
    <property type="entry name" value="UDP-Glycosyltransferase/glycogen phosphorylase"/>
    <property type="match status" value="1"/>
</dbReference>
<dbReference type="RefSeq" id="WP_021589496.1">
    <property type="nucleotide sequence ID" value="NZ_AWEY01000019.1"/>
</dbReference>
<sequence>MRILLLGEYSNVHATLALAFRHLGHEVTVASNGDFWKNYERDIDLSRTPNKLGGIRLAIRLITRLRAFTGYDIVQLINPMFVELRAERIFPIYKFLRKHNRRVVMGAFGMDYYWVRTCLVEKPLRYSDFNIGNKLRTNKDALKERADWLGTTKEKLNRMIAEDCDAIICGLYEYWVSYKDHYPHKTHFIPFPIVCDQEEDASTPPAVHPLSSYKTRFFLGINKERSEYKGTDIMLQAALDVKRDLPNLVDLKVVESVPFQEYRQLMRGADAILDQLYSYTPSMNSLEAMSHGVICIGGGEPENYDILGDEDLKPIVNVLPSYHSVYSQMARLAKNRALVAKLKKESKEYVNRYHEYKKVGLRYLSIYSFLLEGK</sequence>
<gene>
    <name evidence="1" type="ORF">HMPREF9135_2445</name>
</gene>